<sequence length="149" mass="16216">MMSFLTKLLQMGGSIFAPSKDLNMPSVDQFFQENAEKTGVITMDSGLQYKVLTEGTGKSPEATNVVRVHYAGRLLNGKEFDSSYKRGEPTEFPVNAVIPGWTEALQLMKEGMKIEVYIRPELGYGAAGAGGVIPPNAGLIFEVELIKVL</sequence>
<dbReference type="GO" id="GO:0006457">
    <property type="term" value="P:protein folding"/>
    <property type="evidence" value="ECO:0007669"/>
    <property type="project" value="InterPro"/>
</dbReference>
<evidence type="ECO:0000259" key="7">
    <source>
        <dbReference type="PROSITE" id="PS50059"/>
    </source>
</evidence>
<evidence type="ECO:0000256" key="1">
    <source>
        <dbReference type="ARBA" id="ARBA00000971"/>
    </source>
</evidence>
<dbReference type="InterPro" id="IPR000774">
    <property type="entry name" value="PPIase_FKBP_N"/>
</dbReference>
<evidence type="ECO:0000256" key="3">
    <source>
        <dbReference type="ARBA" id="ARBA00023110"/>
    </source>
</evidence>
<reference evidence="9" key="1">
    <citation type="submission" date="2017-08" db="EMBL/GenBank/DDBJ databases">
        <title>A dynamic microbial community with high functional redundancy inhabits the cold, oxic subseafloor aquifer.</title>
        <authorList>
            <person name="Tully B.J."/>
            <person name="Wheat C.G."/>
            <person name="Glazer B.T."/>
            <person name="Huber J.A."/>
        </authorList>
    </citation>
    <scope>NUCLEOTIDE SEQUENCE [LARGE SCALE GENOMIC DNA]</scope>
</reference>
<dbReference type="EC" id="5.2.1.8" evidence="6"/>
<dbReference type="GO" id="GO:0003755">
    <property type="term" value="F:peptidyl-prolyl cis-trans isomerase activity"/>
    <property type="evidence" value="ECO:0007669"/>
    <property type="project" value="UniProtKB-UniRule"/>
</dbReference>
<evidence type="ECO:0000256" key="6">
    <source>
        <dbReference type="RuleBase" id="RU003915"/>
    </source>
</evidence>
<dbReference type="AlphaFoldDB" id="A0A2A4T3N1"/>
<dbReference type="EMBL" id="NVSR01000046">
    <property type="protein sequence ID" value="PCI27889.1"/>
    <property type="molecule type" value="Genomic_DNA"/>
</dbReference>
<dbReference type="Pfam" id="PF00254">
    <property type="entry name" value="FKBP_C"/>
    <property type="match status" value="1"/>
</dbReference>
<organism evidence="8 9">
    <name type="scientific">SAR324 cluster bacterium</name>
    <dbReference type="NCBI Taxonomy" id="2024889"/>
    <lineage>
        <taxon>Bacteria</taxon>
        <taxon>Deltaproteobacteria</taxon>
        <taxon>SAR324 cluster</taxon>
    </lineage>
</organism>
<evidence type="ECO:0000256" key="5">
    <source>
        <dbReference type="PROSITE-ProRule" id="PRU00277"/>
    </source>
</evidence>
<dbReference type="FunFam" id="3.10.50.40:FF:000006">
    <property type="entry name" value="Peptidyl-prolyl cis-trans isomerase"/>
    <property type="match status" value="1"/>
</dbReference>
<comment type="caution">
    <text evidence="8">The sequence shown here is derived from an EMBL/GenBank/DDBJ whole genome shotgun (WGS) entry which is preliminary data.</text>
</comment>
<feature type="domain" description="PPIase FKBP-type" evidence="7">
    <location>
        <begin position="63"/>
        <end position="149"/>
    </location>
</feature>
<dbReference type="InterPro" id="IPR046357">
    <property type="entry name" value="PPIase_dom_sf"/>
</dbReference>
<dbReference type="PANTHER" id="PTHR43811:SF19">
    <property type="entry name" value="39 KDA FK506-BINDING NUCLEAR PROTEIN"/>
    <property type="match status" value="1"/>
</dbReference>
<evidence type="ECO:0000256" key="2">
    <source>
        <dbReference type="ARBA" id="ARBA00006577"/>
    </source>
</evidence>
<name>A0A2A4T3N1_9DELT</name>
<evidence type="ECO:0000313" key="9">
    <source>
        <dbReference type="Proteomes" id="UP000218113"/>
    </source>
</evidence>
<comment type="similarity">
    <text evidence="2 6">Belongs to the FKBP-type PPIase family.</text>
</comment>
<proteinExistence type="inferred from homology"/>
<comment type="catalytic activity">
    <reaction evidence="1 5 6">
        <text>[protein]-peptidylproline (omega=180) = [protein]-peptidylproline (omega=0)</text>
        <dbReference type="Rhea" id="RHEA:16237"/>
        <dbReference type="Rhea" id="RHEA-COMP:10747"/>
        <dbReference type="Rhea" id="RHEA-COMP:10748"/>
        <dbReference type="ChEBI" id="CHEBI:83833"/>
        <dbReference type="ChEBI" id="CHEBI:83834"/>
        <dbReference type="EC" id="5.2.1.8"/>
    </reaction>
</comment>
<dbReference type="SUPFAM" id="SSF54534">
    <property type="entry name" value="FKBP-like"/>
    <property type="match status" value="1"/>
</dbReference>
<dbReference type="Pfam" id="PF01346">
    <property type="entry name" value="FKBP_N"/>
    <property type="match status" value="1"/>
</dbReference>
<evidence type="ECO:0000313" key="8">
    <source>
        <dbReference type="EMBL" id="PCI27889.1"/>
    </source>
</evidence>
<dbReference type="Gene3D" id="3.10.50.40">
    <property type="match status" value="1"/>
</dbReference>
<accession>A0A2A4T3N1</accession>
<dbReference type="InterPro" id="IPR001179">
    <property type="entry name" value="PPIase_FKBP_dom"/>
</dbReference>
<keyword evidence="4 5" id="KW-0413">Isomerase</keyword>
<dbReference type="PROSITE" id="PS50059">
    <property type="entry name" value="FKBP_PPIASE"/>
    <property type="match status" value="1"/>
</dbReference>
<gene>
    <name evidence="8" type="ORF">COB67_07540</name>
</gene>
<keyword evidence="3 5" id="KW-0697">Rotamase</keyword>
<protein>
    <recommendedName>
        <fullName evidence="6">Peptidyl-prolyl cis-trans isomerase</fullName>
        <ecNumber evidence="6">5.2.1.8</ecNumber>
    </recommendedName>
</protein>
<evidence type="ECO:0000256" key="4">
    <source>
        <dbReference type="ARBA" id="ARBA00023235"/>
    </source>
</evidence>
<dbReference type="Proteomes" id="UP000218113">
    <property type="component" value="Unassembled WGS sequence"/>
</dbReference>
<dbReference type="PANTHER" id="PTHR43811">
    <property type="entry name" value="FKBP-TYPE PEPTIDYL-PROLYL CIS-TRANS ISOMERASE FKPA"/>
    <property type="match status" value="1"/>
</dbReference>